<proteinExistence type="predicted"/>
<dbReference type="AlphaFoldDB" id="A0A5S6QZ07"/>
<dbReference type="PROSITE" id="PS50878">
    <property type="entry name" value="RT_POL"/>
    <property type="match status" value="1"/>
</dbReference>
<dbReference type="PANTHER" id="PTHR37984">
    <property type="entry name" value="PROTEIN CBG26694"/>
    <property type="match status" value="1"/>
</dbReference>
<evidence type="ECO:0000259" key="10">
    <source>
        <dbReference type="PROSITE" id="PS50994"/>
    </source>
</evidence>
<evidence type="ECO:0000313" key="12">
    <source>
        <dbReference type="WBParaSite" id="TMUE_3000012611.1"/>
    </source>
</evidence>
<dbReference type="InterPro" id="IPR012337">
    <property type="entry name" value="RNaseH-like_sf"/>
</dbReference>
<dbReference type="InterPro" id="IPR043128">
    <property type="entry name" value="Rev_trsase/Diguanyl_cyclase"/>
</dbReference>
<dbReference type="SUPFAM" id="SSF53098">
    <property type="entry name" value="Ribonuclease H-like"/>
    <property type="match status" value="1"/>
</dbReference>
<evidence type="ECO:0000256" key="7">
    <source>
        <dbReference type="ARBA" id="ARBA00022918"/>
    </source>
</evidence>
<dbReference type="GO" id="GO:0015074">
    <property type="term" value="P:DNA integration"/>
    <property type="evidence" value="ECO:0007669"/>
    <property type="project" value="InterPro"/>
</dbReference>
<feature type="domain" description="Reverse transcriptase" evidence="9">
    <location>
        <begin position="206"/>
        <end position="384"/>
    </location>
</feature>
<feature type="domain" description="Integrase catalytic" evidence="10">
    <location>
        <begin position="758"/>
        <end position="909"/>
    </location>
</feature>
<dbReference type="Pfam" id="PF17921">
    <property type="entry name" value="Integrase_H2C2"/>
    <property type="match status" value="1"/>
</dbReference>
<keyword evidence="7" id="KW-0695">RNA-directed DNA polymerase</keyword>
<dbReference type="FunFam" id="3.30.70.270:FF:000020">
    <property type="entry name" value="Transposon Tf2-6 polyprotein-like Protein"/>
    <property type="match status" value="1"/>
</dbReference>
<dbReference type="FunFam" id="3.30.420.10:FF:000063">
    <property type="entry name" value="Retrovirus-related Pol polyprotein from transposon 297-like Protein"/>
    <property type="match status" value="1"/>
</dbReference>
<dbReference type="InterPro" id="IPR043502">
    <property type="entry name" value="DNA/RNA_pol_sf"/>
</dbReference>
<dbReference type="GO" id="GO:0003964">
    <property type="term" value="F:RNA-directed DNA polymerase activity"/>
    <property type="evidence" value="ECO:0007669"/>
    <property type="project" value="UniProtKB-KW"/>
</dbReference>
<evidence type="ECO:0000256" key="1">
    <source>
        <dbReference type="ARBA" id="ARBA00012493"/>
    </source>
</evidence>
<keyword evidence="5" id="KW-0255">Endonuclease</keyword>
<dbReference type="SUPFAM" id="SSF50630">
    <property type="entry name" value="Acid proteases"/>
    <property type="match status" value="1"/>
</dbReference>
<dbReference type="InterPro" id="IPR041588">
    <property type="entry name" value="Integrase_H2C2"/>
</dbReference>
<sequence>MHVEEESDEPADINVIMTSDVKCRKAVVTVVVDNRRLKMLYDPGAAYSVIDKTTWDWLGRPPLKEAADLLAYTNVPVRTLGKAEVTVNAFGKRRNVEVYVVNGNDTPLFGLDWCMAFELPFPKGIRILNVTARDSRKGENNAKWKVLVDEFDDVFNRKRGAIIGYQATVHMQENAIPRAFKARPVPFALRKQVEDEIHRMLDEEILEPVDTSCEQVTWASPIVCVVKPSGKVRICGDFKVTINQYVIVDRHPLPTFEEMTAKLNGGTVFSVIDLKDAYLQMEVAPASRQYLVIATHLGFYSFKRLPFGISFAPALFQKTMEQILAGLGGVAVYIDDIIVSSSSYGEHLDRLRAVFLRLRQSGIRVHRDKCKFLQRSVNYLGHRIDANGIHPTEERIRAIKEMPEPTNVRELRSFLGAVNYYARFIPHLQSRCASLYELTKANVPWTWNQRCSKLYQELKNCLMSSDTLVHYDSDLPLVLSTDACERGLGAVLCHRFPSGMERPIAFASRLLTDVEKRYAAIDKEALAIMFGVSKFAQYLYGRHFTLKTDHKPLERIFGTNRELPKLATNRLMRWALILGNYQYAVEYVPASRNAPADALSRLPVEETDIPVDVQQPSGQLLNLRINELTLTKRQLQRCLAQDRVLGTVIRYIESGWPSLEEAIDDELRPFFDRRLELSYEDHVLMWQGRIVVPTALRLQILEVLHESHPGIVAMKSMARFYIWWPGVDKDIAKMVNECLRCQSYQRNPPEVPLVSWNMPSEPWARIHLDLAGPFKGANWLVAVDAYSKWLEVVPLQSTTSSSVIKHCRRLFASFGLPRHIVTDNGPQFASDEFKQFCHRNGIVHIRSTPYHPRTNGLAERAIRTFKERINKTCKADDVELALQRFLFSYRNTPHTTTGRAPAELLFGHRLRNKLDLLKPSLQARVDTKLFRQAFYHDKNSVQRTFKPGDKVFVTQPDGGPQQMGQIVQRTSETSYRVETAGKVNRKHADHLRFCEVDDTTANTQTTEVKDQEASTATEKRSDILTDQRPKRSTKPPTLPYDEYLANAR</sequence>
<evidence type="ECO:0000313" key="11">
    <source>
        <dbReference type="Proteomes" id="UP000046395"/>
    </source>
</evidence>
<evidence type="ECO:0000256" key="2">
    <source>
        <dbReference type="ARBA" id="ARBA00022679"/>
    </source>
</evidence>
<dbReference type="InterPro" id="IPR041373">
    <property type="entry name" value="RT_RNaseH"/>
</dbReference>
<dbReference type="WBParaSite" id="TMUE_3000012611.1">
    <property type="protein sequence ID" value="TMUE_3000012611.1"/>
    <property type="gene ID" value="WBGene00301621"/>
</dbReference>
<dbReference type="Pfam" id="PF00665">
    <property type="entry name" value="rve"/>
    <property type="match status" value="1"/>
</dbReference>
<dbReference type="Gene3D" id="3.30.70.270">
    <property type="match status" value="2"/>
</dbReference>
<dbReference type="Gene3D" id="3.10.10.10">
    <property type="entry name" value="HIV Type 1 Reverse Transcriptase, subunit A, domain 1"/>
    <property type="match status" value="1"/>
</dbReference>
<feature type="compositionally biased region" description="Basic and acidic residues" evidence="8">
    <location>
        <begin position="1007"/>
        <end position="1029"/>
    </location>
</feature>
<evidence type="ECO:0000256" key="5">
    <source>
        <dbReference type="ARBA" id="ARBA00022759"/>
    </source>
</evidence>
<keyword evidence="6" id="KW-0378">Hydrolase</keyword>
<dbReference type="InterPro" id="IPR021109">
    <property type="entry name" value="Peptidase_aspartic_dom_sf"/>
</dbReference>
<evidence type="ECO:0000256" key="8">
    <source>
        <dbReference type="SAM" id="MobiDB-lite"/>
    </source>
</evidence>
<keyword evidence="2" id="KW-0808">Transferase</keyword>
<keyword evidence="11" id="KW-1185">Reference proteome</keyword>
<dbReference type="SUPFAM" id="SSF56672">
    <property type="entry name" value="DNA/RNA polymerases"/>
    <property type="match status" value="1"/>
</dbReference>
<dbReference type="Pfam" id="PF17917">
    <property type="entry name" value="RT_RNaseH"/>
    <property type="match status" value="1"/>
</dbReference>
<dbReference type="InterPro" id="IPR001584">
    <property type="entry name" value="Integrase_cat-core"/>
</dbReference>
<dbReference type="GO" id="GO:0042575">
    <property type="term" value="C:DNA polymerase complex"/>
    <property type="evidence" value="ECO:0007669"/>
    <property type="project" value="UniProtKB-ARBA"/>
</dbReference>
<dbReference type="CDD" id="cd01647">
    <property type="entry name" value="RT_LTR"/>
    <property type="match status" value="1"/>
</dbReference>
<keyword evidence="4" id="KW-0540">Nuclease</keyword>
<dbReference type="GO" id="GO:0016787">
    <property type="term" value="F:hydrolase activity"/>
    <property type="evidence" value="ECO:0007669"/>
    <property type="project" value="UniProtKB-KW"/>
</dbReference>
<dbReference type="FunFam" id="1.10.340.70:FF:000003">
    <property type="entry name" value="Protein CBG25708"/>
    <property type="match status" value="1"/>
</dbReference>
<keyword evidence="3" id="KW-0548">Nucleotidyltransferase</keyword>
<evidence type="ECO:0000256" key="4">
    <source>
        <dbReference type="ARBA" id="ARBA00022722"/>
    </source>
</evidence>
<dbReference type="GO" id="GO:0003676">
    <property type="term" value="F:nucleic acid binding"/>
    <property type="evidence" value="ECO:0007669"/>
    <property type="project" value="InterPro"/>
</dbReference>
<evidence type="ECO:0000259" key="9">
    <source>
        <dbReference type="PROSITE" id="PS50878"/>
    </source>
</evidence>
<dbReference type="Proteomes" id="UP000046395">
    <property type="component" value="Unassembled WGS sequence"/>
</dbReference>
<evidence type="ECO:0000256" key="3">
    <source>
        <dbReference type="ARBA" id="ARBA00022695"/>
    </source>
</evidence>
<dbReference type="InterPro" id="IPR000477">
    <property type="entry name" value="RT_dom"/>
</dbReference>
<accession>A0A5S6QZ07</accession>
<reference evidence="12" key="1">
    <citation type="submission" date="2019-12" db="UniProtKB">
        <authorList>
            <consortium name="WormBaseParasite"/>
        </authorList>
    </citation>
    <scope>IDENTIFICATION</scope>
</reference>
<dbReference type="GO" id="GO:0004519">
    <property type="term" value="F:endonuclease activity"/>
    <property type="evidence" value="ECO:0007669"/>
    <property type="project" value="UniProtKB-KW"/>
</dbReference>
<dbReference type="FunFam" id="3.10.20.370:FF:000001">
    <property type="entry name" value="Retrovirus-related Pol polyprotein from transposon 17.6-like protein"/>
    <property type="match status" value="1"/>
</dbReference>
<dbReference type="Gene3D" id="1.10.340.70">
    <property type="match status" value="1"/>
</dbReference>
<protein>
    <recommendedName>
        <fullName evidence="1">RNA-directed DNA polymerase</fullName>
        <ecNumber evidence="1">2.7.7.49</ecNumber>
    </recommendedName>
</protein>
<dbReference type="EC" id="2.7.7.49" evidence="1"/>
<dbReference type="InterPro" id="IPR036397">
    <property type="entry name" value="RNaseH_sf"/>
</dbReference>
<evidence type="ECO:0000256" key="6">
    <source>
        <dbReference type="ARBA" id="ARBA00022801"/>
    </source>
</evidence>
<feature type="region of interest" description="Disordered" evidence="8">
    <location>
        <begin position="1004"/>
        <end position="1048"/>
    </location>
</feature>
<dbReference type="PROSITE" id="PS50994">
    <property type="entry name" value="INTEGRASE"/>
    <property type="match status" value="1"/>
</dbReference>
<dbReference type="STRING" id="70415.A0A5S6QZ07"/>
<dbReference type="Gene3D" id="2.40.70.10">
    <property type="entry name" value="Acid Proteases"/>
    <property type="match status" value="1"/>
</dbReference>
<dbReference type="Gene3D" id="3.30.420.10">
    <property type="entry name" value="Ribonuclease H-like superfamily/Ribonuclease H"/>
    <property type="match status" value="1"/>
</dbReference>
<dbReference type="PANTHER" id="PTHR37984:SF5">
    <property type="entry name" value="PROTEIN NYNRIN-LIKE"/>
    <property type="match status" value="1"/>
</dbReference>
<name>A0A5S6QZ07_TRIMR</name>
<dbReference type="Pfam" id="PF00078">
    <property type="entry name" value="RVT_1"/>
    <property type="match status" value="1"/>
</dbReference>
<dbReference type="InterPro" id="IPR050951">
    <property type="entry name" value="Retrovirus_Pol_polyprotein"/>
</dbReference>
<organism evidence="11 12">
    <name type="scientific">Trichuris muris</name>
    <name type="common">Mouse whipworm</name>
    <dbReference type="NCBI Taxonomy" id="70415"/>
    <lineage>
        <taxon>Eukaryota</taxon>
        <taxon>Metazoa</taxon>
        <taxon>Ecdysozoa</taxon>
        <taxon>Nematoda</taxon>
        <taxon>Enoplea</taxon>
        <taxon>Dorylaimia</taxon>
        <taxon>Trichinellida</taxon>
        <taxon>Trichuridae</taxon>
        <taxon>Trichuris</taxon>
    </lineage>
</organism>
<dbReference type="CDD" id="cd09274">
    <property type="entry name" value="RNase_HI_RT_Ty3"/>
    <property type="match status" value="1"/>
</dbReference>